<reference evidence="3 4" key="1">
    <citation type="submission" date="2015-12" db="EMBL/GenBank/DDBJ databases">
        <authorList>
            <person name="Shamseldin A."/>
            <person name="Moawad H."/>
            <person name="Abd El-Rahim W.M."/>
            <person name="Sadowsky M.J."/>
        </authorList>
    </citation>
    <scope>NUCLEOTIDE SEQUENCE [LARGE SCALE GENOMIC DNA]</scope>
    <source>
        <strain evidence="3 4">Ar51</strain>
    </source>
</reference>
<evidence type="ECO:0000313" key="4">
    <source>
        <dbReference type="Proteomes" id="UP000065151"/>
    </source>
</evidence>
<name>A0A0U3F9P2_9MICC</name>
<keyword evidence="2" id="KW-0732">Signal</keyword>
<evidence type="ECO:0008006" key="5">
    <source>
        <dbReference type="Google" id="ProtNLM"/>
    </source>
</evidence>
<dbReference type="AlphaFoldDB" id="A0A0U3F9P2"/>
<dbReference type="RefSeq" id="WP_058929709.1">
    <property type="nucleotide sequence ID" value="NZ_CP013747.1"/>
</dbReference>
<dbReference type="PROSITE" id="PS51257">
    <property type="entry name" value="PROKAR_LIPOPROTEIN"/>
    <property type="match status" value="1"/>
</dbReference>
<feature type="chain" id="PRO_5039396091" description="Mucin-associated surface protein" evidence="2">
    <location>
        <begin position="32"/>
        <end position="161"/>
    </location>
</feature>
<organism evidence="3">
    <name type="scientific">Pseudarthrobacter sulfonivorans</name>
    <dbReference type="NCBI Taxonomy" id="121292"/>
    <lineage>
        <taxon>Bacteria</taxon>
        <taxon>Bacillati</taxon>
        <taxon>Actinomycetota</taxon>
        <taxon>Actinomycetes</taxon>
        <taxon>Micrococcales</taxon>
        <taxon>Micrococcaceae</taxon>
        <taxon>Pseudarthrobacter</taxon>
    </lineage>
</organism>
<protein>
    <recommendedName>
        <fullName evidence="5">Mucin-associated surface protein</fullName>
    </recommendedName>
</protein>
<gene>
    <name evidence="3" type="ORF">AU252_04620</name>
</gene>
<feature type="compositionally biased region" description="Low complexity" evidence="1">
    <location>
        <begin position="119"/>
        <end position="149"/>
    </location>
</feature>
<dbReference type="Proteomes" id="UP000065151">
    <property type="component" value="Chromosome"/>
</dbReference>
<feature type="region of interest" description="Disordered" evidence="1">
    <location>
        <begin position="119"/>
        <end position="161"/>
    </location>
</feature>
<evidence type="ECO:0000313" key="3">
    <source>
        <dbReference type="EMBL" id="ALV40537.1"/>
    </source>
</evidence>
<evidence type="ECO:0000256" key="1">
    <source>
        <dbReference type="SAM" id="MobiDB-lite"/>
    </source>
</evidence>
<feature type="compositionally biased region" description="Basic and acidic residues" evidence="1">
    <location>
        <begin position="151"/>
        <end position="161"/>
    </location>
</feature>
<feature type="signal peptide" evidence="2">
    <location>
        <begin position="1"/>
        <end position="31"/>
    </location>
</feature>
<evidence type="ECO:0000256" key="2">
    <source>
        <dbReference type="SAM" id="SignalP"/>
    </source>
</evidence>
<sequence>MSPAPKHRGRSATAKCLTAAAAFLLAGSLAACGPAETGLQRDAARQLQERVLGVTQASANNDPAAGLAALDSLEADLASAAGTGQVSEERRRSITTAATAVRADLTAAKAVADAAAAKAAEDAAAAQKQADADAAQKAVTAPVAPAPTGDKGGRGKGKDDD</sequence>
<dbReference type="KEGG" id="psul:AU252_04620"/>
<accession>A0A0U3F9P2</accession>
<dbReference type="STRING" id="121292.AU252_04620"/>
<proteinExistence type="predicted"/>
<dbReference type="EMBL" id="CP013747">
    <property type="protein sequence ID" value="ALV40537.1"/>
    <property type="molecule type" value="Genomic_DNA"/>
</dbReference>